<dbReference type="EMBL" id="JAANYQ010000004">
    <property type="protein sequence ID" value="KAF4124300.1"/>
    <property type="molecule type" value="Genomic_DNA"/>
</dbReference>
<evidence type="ECO:0000256" key="5">
    <source>
        <dbReference type="ARBA" id="ARBA00022989"/>
    </source>
</evidence>
<evidence type="ECO:0000313" key="12">
    <source>
        <dbReference type="Proteomes" id="UP000749293"/>
    </source>
</evidence>
<name>A0A9P4YYC2_9HYPO</name>
<keyword evidence="3" id="KW-0813">Transport</keyword>
<dbReference type="AlphaFoldDB" id="A0A9P4YYC2"/>
<keyword evidence="6" id="KW-0406">Ion transport</keyword>
<keyword evidence="7 9" id="KW-0472">Membrane</keyword>
<evidence type="ECO:0000256" key="8">
    <source>
        <dbReference type="SAM" id="MobiDB-lite"/>
    </source>
</evidence>
<dbReference type="Gene3D" id="1.20.1420.30">
    <property type="entry name" value="NCX, central ion-binding region"/>
    <property type="match status" value="2"/>
</dbReference>
<evidence type="ECO:0000256" key="4">
    <source>
        <dbReference type="ARBA" id="ARBA00022692"/>
    </source>
</evidence>
<feature type="transmembrane region" description="Helical" evidence="9">
    <location>
        <begin position="590"/>
        <end position="613"/>
    </location>
</feature>
<protein>
    <submittedName>
        <fullName evidence="11">Ca2+:H+ antiporter</fullName>
    </submittedName>
</protein>
<dbReference type="GO" id="GO:0006874">
    <property type="term" value="P:intracellular calcium ion homeostasis"/>
    <property type="evidence" value="ECO:0007669"/>
    <property type="project" value="TreeGrafter"/>
</dbReference>
<dbReference type="PANTHER" id="PTHR31503">
    <property type="entry name" value="VACUOLAR CALCIUM ION TRANSPORTER"/>
    <property type="match status" value="1"/>
</dbReference>
<feature type="region of interest" description="Disordered" evidence="8">
    <location>
        <begin position="303"/>
        <end position="322"/>
    </location>
</feature>
<evidence type="ECO:0000259" key="10">
    <source>
        <dbReference type="Pfam" id="PF01699"/>
    </source>
</evidence>
<feature type="transmembrane region" description="Helical" evidence="9">
    <location>
        <begin position="104"/>
        <end position="125"/>
    </location>
</feature>
<evidence type="ECO:0000256" key="7">
    <source>
        <dbReference type="ARBA" id="ARBA00023136"/>
    </source>
</evidence>
<comment type="similarity">
    <text evidence="2">Belongs to the Ca(2+):cation antiporter (CaCA) (TC 2.A.19) family.</text>
</comment>
<dbReference type="GeneID" id="55971194"/>
<reference evidence="11" key="1">
    <citation type="submission" date="2020-03" db="EMBL/GenBank/DDBJ databases">
        <title>Site-based positive gene gene selection in Geosmithia morbida across the United States reveals a broad range of putative effectors and factors for local host and environmental adapation.</title>
        <authorList>
            <person name="Onufrak A."/>
            <person name="Murdoch R.W."/>
            <person name="Gazis R."/>
            <person name="Huff M."/>
            <person name="Staton M."/>
            <person name="Klingeman W."/>
            <person name="Hadziabdic D."/>
        </authorList>
    </citation>
    <scope>NUCLEOTIDE SEQUENCE</scope>
    <source>
        <strain evidence="11">1262</strain>
    </source>
</reference>
<feature type="domain" description="Sodium/calcium exchanger membrane region" evidence="10">
    <location>
        <begin position="132"/>
        <end position="297"/>
    </location>
</feature>
<feature type="region of interest" description="Disordered" evidence="8">
    <location>
        <begin position="328"/>
        <end position="404"/>
    </location>
</feature>
<feature type="compositionally biased region" description="Acidic residues" evidence="8">
    <location>
        <begin position="18"/>
        <end position="36"/>
    </location>
</feature>
<dbReference type="Pfam" id="PF01699">
    <property type="entry name" value="Na_Ca_ex"/>
    <property type="match status" value="2"/>
</dbReference>
<feature type="transmembrane region" description="Helical" evidence="9">
    <location>
        <begin position="244"/>
        <end position="266"/>
    </location>
</feature>
<dbReference type="GO" id="GO:0012505">
    <property type="term" value="C:endomembrane system"/>
    <property type="evidence" value="ECO:0007669"/>
    <property type="project" value="UniProtKB-SubCell"/>
</dbReference>
<feature type="compositionally biased region" description="Basic and acidic residues" evidence="8">
    <location>
        <begin position="1"/>
        <end position="17"/>
    </location>
</feature>
<proteinExistence type="inferred from homology"/>
<accession>A0A9P4YYC2</accession>
<comment type="caution">
    <text evidence="11">The sequence shown here is derived from an EMBL/GenBank/DDBJ whole genome shotgun (WGS) entry which is preliminary data.</text>
</comment>
<dbReference type="InterPro" id="IPR044880">
    <property type="entry name" value="NCX_ion-bd_dom_sf"/>
</dbReference>
<evidence type="ECO:0000256" key="1">
    <source>
        <dbReference type="ARBA" id="ARBA00004127"/>
    </source>
</evidence>
<evidence type="ECO:0000256" key="2">
    <source>
        <dbReference type="ARBA" id="ARBA00008170"/>
    </source>
</evidence>
<evidence type="ECO:0000256" key="6">
    <source>
        <dbReference type="ARBA" id="ARBA00023065"/>
    </source>
</evidence>
<feature type="transmembrane region" description="Helical" evidence="9">
    <location>
        <begin position="528"/>
        <end position="551"/>
    </location>
</feature>
<feature type="transmembrane region" description="Helical" evidence="9">
    <location>
        <begin position="558"/>
        <end position="584"/>
    </location>
</feature>
<organism evidence="11 12">
    <name type="scientific">Geosmithia morbida</name>
    <dbReference type="NCBI Taxonomy" id="1094350"/>
    <lineage>
        <taxon>Eukaryota</taxon>
        <taxon>Fungi</taxon>
        <taxon>Dikarya</taxon>
        <taxon>Ascomycota</taxon>
        <taxon>Pezizomycotina</taxon>
        <taxon>Sordariomycetes</taxon>
        <taxon>Hypocreomycetidae</taxon>
        <taxon>Hypocreales</taxon>
        <taxon>Bionectriaceae</taxon>
        <taxon>Geosmithia</taxon>
    </lineage>
</organism>
<feature type="transmembrane region" description="Helical" evidence="9">
    <location>
        <begin position="209"/>
        <end position="232"/>
    </location>
</feature>
<keyword evidence="4 9" id="KW-0812">Transmembrane</keyword>
<evidence type="ECO:0000313" key="11">
    <source>
        <dbReference type="EMBL" id="KAF4124300.1"/>
    </source>
</evidence>
<evidence type="ECO:0000256" key="9">
    <source>
        <dbReference type="SAM" id="Phobius"/>
    </source>
</evidence>
<feature type="region of interest" description="Disordered" evidence="8">
    <location>
        <begin position="1"/>
        <end position="39"/>
    </location>
</feature>
<evidence type="ECO:0000256" key="3">
    <source>
        <dbReference type="ARBA" id="ARBA00022448"/>
    </source>
</evidence>
<dbReference type="GO" id="GO:0015369">
    <property type="term" value="F:calcium:proton antiporter activity"/>
    <property type="evidence" value="ECO:0007669"/>
    <property type="project" value="TreeGrafter"/>
</dbReference>
<dbReference type="InterPro" id="IPR004837">
    <property type="entry name" value="NaCa_Exmemb"/>
</dbReference>
<feature type="compositionally biased region" description="Polar residues" evidence="8">
    <location>
        <begin position="303"/>
        <end position="312"/>
    </location>
</feature>
<dbReference type="OrthoDB" id="1699231at2759"/>
<keyword evidence="5 9" id="KW-1133">Transmembrane helix</keyword>
<feature type="transmembrane region" description="Helical" evidence="9">
    <location>
        <begin position="278"/>
        <end position="296"/>
    </location>
</feature>
<sequence length="638" mass="68746">MDAGRRHGTADESHNPDSFDDGSEGIPDEPGDDYLAEDWRGGATRQGSLSRRGWRNCYSRLSNAFGQFKPPSFNLDSYQSVTSEDDHKSETVRTTGMFGPIRDILFASKLNLLLVFVPIGAAASLTDLPPLAIFTTNSIAIIPLSVLLTDATERIAAEAGETVGALLNVSLGNLVELILLPRVDAPQSLTDTPSIALANGQTRVVESSILGSILVNILLILGSALLACSLNGADNSYNASGTPLLGSLLFVSVFVFIMPTTFRYTFQDAPQADDATLMMSRITSCAVLFIYVLYLIHELKSSGSRHSASGPQSDDAEAHRRTPVVQTVVQPPTPIQEEHLVSPLLPPPRTIKFAGDEDEEEEHEPHRRHHQPRSQPSDPDWSNDEFTMDESSDTGGRQDMHGPRNMASAYRRGMVGSQGAGASRNTSRASLSLSSGPAYLGRNSAVDPQARMAFMRSGLPTMRAMRSSMDDIRPSLASLPPRVRRNTTAERVSSVLVLIVSSALMSMNAEFLVSTIDEITHQGHLSEAMIGLIILPIVGNMAEYVTVVSVAVREKLDLAIAVSVGSSIQIALAVAPLTVLAGWIMDRDLYLTFNLFEMAILIGTVLLVNIIILSDNGGDSTSNALRGGLVCACYAIIW</sequence>
<dbReference type="RefSeq" id="XP_035322952.1">
    <property type="nucleotide sequence ID" value="XM_035466940.1"/>
</dbReference>
<keyword evidence="12" id="KW-1185">Reference proteome</keyword>
<feature type="compositionally biased region" description="Acidic residues" evidence="8">
    <location>
        <begin position="381"/>
        <end position="392"/>
    </location>
</feature>
<dbReference type="InterPro" id="IPR004713">
    <property type="entry name" value="CaH_exchang"/>
</dbReference>
<feature type="domain" description="Sodium/calcium exchanger membrane region" evidence="10">
    <location>
        <begin position="494"/>
        <end position="636"/>
    </location>
</feature>
<dbReference type="GO" id="GO:0000329">
    <property type="term" value="C:fungal-type vacuole membrane"/>
    <property type="evidence" value="ECO:0007669"/>
    <property type="project" value="TreeGrafter"/>
</dbReference>
<gene>
    <name evidence="11" type="ORF">GMORB2_4966</name>
</gene>
<comment type="subcellular location">
    <subcellularLocation>
        <location evidence="1">Endomembrane system</location>
        <topology evidence="1">Multi-pass membrane protein</topology>
    </subcellularLocation>
</comment>
<feature type="transmembrane region" description="Helical" evidence="9">
    <location>
        <begin position="492"/>
        <end position="516"/>
    </location>
</feature>
<dbReference type="PANTHER" id="PTHR31503:SF18">
    <property type="entry name" value="CA(2+)_H(+) EXCHANGER, PUTATIVE (EUROFUNG)-RELATED"/>
    <property type="match status" value="1"/>
</dbReference>
<dbReference type="Proteomes" id="UP000749293">
    <property type="component" value="Unassembled WGS sequence"/>
</dbReference>